<evidence type="ECO:0000256" key="1">
    <source>
        <dbReference type="ARBA" id="ARBA00001946"/>
    </source>
</evidence>
<organism evidence="8 9">
    <name type="scientific">Polynucleobacter kasalickyi</name>
    <dbReference type="NCBI Taxonomy" id="1938817"/>
    <lineage>
        <taxon>Bacteria</taxon>
        <taxon>Pseudomonadati</taxon>
        <taxon>Pseudomonadota</taxon>
        <taxon>Betaproteobacteria</taxon>
        <taxon>Burkholderiales</taxon>
        <taxon>Burkholderiaceae</taxon>
        <taxon>Polynucleobacter</taxon>
    </lineage>
</organism>
<dbReference type="PROSITE" id="PS00723">
    <property type="entry name" value="POLYPRENYL_SYNTHASE_1"/>
    <property type="match status" value="1"/>
</dbReference>
<protein>
    <submittedName>
        <fullName evidence="8">Farnesyl diphosphate synthase</fullName>
    </submittedName>
</protein>
<comment type="cofactor">
    <cofactor evidence="1">
        <name>Mg(2+)</name>
        <dbReference type="ChEBI" id="CHEBI:18420"/>
    </cofactor>
</comment>
<sequence length="299" mass="33058">MFDWKEWHSRHLERIEQALKTATPSGLVGVERLESAMSYAVLAGGKRIRPLIIYATFELAHADIKQKMLPVTIDQVGTALELIHTYSLVHDDLPAMDNDDFRRGKPTTHKVYDEATALLVGDALQAFSFQILSALDADPQVRIDLIKELSFSAGVHGMCGGQAIDLSNVGRILNLEQLIQMHQLKTGALLRAAIRMGAILAKLNADDKNSLDQFARDVGLGFQVTDDILDATQNSETLGKTAGKDAQNNKPTFVSFMGLIEAKSYAEDLLNSALKHLSHFGEEAEPLRKIAYWAFQRKS</sequence>
<dbReference type="PANTHER" id="PTHR43281">
    <property type="entry name" value="FARNESYL DIPHOSPHATE SYNTHASE"/>
    <property type="match status" value="1"/>
</dbReference>
<dbReference type="InterPro" id="IPR008949">
    <property type="entry name" value="Isoprenoid_synthase_dom_sf"/>
</dbReference>
<evidence type="ECO:0000256" key="2">
    <source>
        <dbReference type="ARBA" id="ARBA00006706"/>
    </source>
</evidence>
<dbReference type="SUPFAM" id="SSF48576">
    <property type="entry name" value="Terpenoid synthases"/>
    <property type="match status" value="1"/>
</dbReference>
<dbReference type="CDD" id="cd00685">
    <property type="entry name" value="Trans_IPPS_HT"/>
    <property type="match status" value="1"/>
</dbReference>
<dbReference type="GO" id="GO:0005737">
    <property type="term" value="C:cytoplasm"/>
    <property type="evidence" value="ECO:0007669"/>
    <property type="project" value="UniProtKB-ARBA"/>
</dbReference>
<evidence type="ECO:0000256" key="4">
    <source>
        <dbReference type="ARBA" id="ARBA00022723"/>
    </source>
</evidence>
<keyword evidence="3 7" id="KW-0808">Transferase</keyword>
<dbReference type="NCBIfam" id="NF045485">
    <property type="entry name" value="FPPsyn"/>
    <property type="match status" value="1"/>
</dbReference>
<evidence type="ECO:0000256" key="7">
    <source>
        <dbReference type="RuleBase" id="RU004466"/>
    </source>
</evidence>
<comment type="similarity">
    <text evidence="2 7">Belongs to the FPP/GGPP synthase family.</text>
</comment>
<dbReference type="InterPro" id="IPR000092">
    <property type="entry name" value="Polyprenyl_synt"/>
</dbReference>
<accession>A0A1W1YGC9</accession>
<dbReference type="PROSITE" id="PS00444">
    <property type="entry name" value="POLYPRENYL_SYNTHASE_2"/>
    <property type="match status" value="1"/>
</dbReference>
<dbReference type="GO" id="GO:0016114">
    <property type="term" value="P:terpenoid biosynthetic process"/>
    <property type="evidence" value="ECO:0007669"/>
    <property type="project" value="UniProtKB-ARBA"/>
</dbReference>
<evidence type="ECO:0000256" key="3">
    <source>
        <dbReference type="ARBA" id="ARBA00022679"/>
    </source>
</evidence>
<dbReference type="Gene3D" id="1.10.600.10">
    <property type="entry name" value="Farnesyl Diphosphate Synthase"/>
    <property type="match status" value="1"/>
</dbReference>
<proteinExistence type="inferred from homology"/>
<name>A0A1W1YGC9_9BURK</name>
<evidence type="ECO:0000256" key="6">
    <source>
        <dbReference type="ARBA" id="ARBA00023229"/>
    </source>
</evidence>
<dbReference type="InterPro" id="IPR033749">
    <property type="entry name" value="Polyprenyl_synt_CS"/>
</dbReference>
<evidence type="ECO:0000313" key="9">
    <source>
        <dbReference type="Proteomes" id="UP000192708"/>
    </source>
</evidence>
<keyword evidence="4" id="KW-0479">Metal-binding</keyword>
<dbReference type="AlphaFoldDB" id="A0A1W1YGC9"/>
<keyword evidence="9" id="KW-1185">Reference proteome</keyword>
<dbReference type="GO" id="GO:0004659">
    <property type="term" value="F:prenyltransferase activity"/>
    <property type="evidence" value="ECO:0007669"/>
    <property type="project" value="InterPro"/>
</dbReference>
<dbReference type="SFLD" id="SFLDS00005">
    <property type="entry name" value="Isoprenoid_Synthase_Type_I"/>
    <property type="match status" value="1"/>
</dbReference>
<gene>
    <name evidence="8" type="ORF">SAMN06296008_1037</name>
</gene>
<dbReference type="FunFam" id="1.10.600.10:FF:000001">
    <property type="entry name" value="Geranylgeranyl diphosphate synthase"/>
    <property type="match status" value="1"/>
</dbReference>
<evidence type="ECO:0000313" key="8">
    <source>
        <dbReference type="EMBL" id="SMC34818.1"/>
    </source>
</evidence>
<dbReference type="OrthoDB" id="9805316at2"/>
<dbReference type="Pfam" id="PF00348">
    <property type="entry name" value="polyprenyl_synt"/>
    <property type="match status" value="1"/>
</dbReference>
<dbReference type="Proteomes" id="UP000192708">
    <property type="component" value="Unassembled WGS sequence"/>
</dbReference>
<evidence type="ECO:0000256" key="5">
    <source>
        <dbReference type="ARBA" id="ARBA00022842"/>
    </source>
</evidence>
<dbReference type="EMBL" id="FWXJ01000003">
    <property type="protein sequence ID" value="SMC34818.1"/>
    <property type="molecule type" value="Genomic_DNA"/>
</dbReference>
<dbReference type="STRING" id="1938817.SAMN06296008_1037"/>
<dbReference type="SFLD" id="SFLDG01017">
    <property type="entry name" value="Polyprenyl_Transferase_Like"/>
    <property type="match status" value="1"/>
</dbReference>
<dbReference type="PANTHER" id="PTHR43281:SF1">
    <property type="entry name" value="FARNESYL DIPHOSPHATE SYNTHASE"/>
    <property type="match status" value="1"/>
</dbReference>
<dbReference type="GO" id="GO:0046872">
    <property type="term" value="F:metal ion binding"/>
    <property type="evidence" value="ECO:0007669"/>
    <property type="project" value="UniProtKB-KW"/>
</dbReference>
<dbReference type="RefSeq" id="WP_084282721.1">
    <property type="nucleotide sequence ID" value="NZ_FWXJ01000003.1"/>
</dbReference>
<reference evidence="8 9" key="1">
    <citation type="submission" date="2017-04" db="EMBL/GenBank/DDBJ databases">
        <authorList>
            <person name="Afonso C.L."/>
            <person name="Miller P.J."/>
            <person name="Scott M.A."/>
            <person name="Spackman E."/>
            <person name="Goraichik I."/>
            <person name="Dimitrov K.M."/>
            <person name="Suarez D.L."/>
            <person name="Swayne D.E."/>
        </authorList>
    </citation>
    <scope>NUCLEOTIDE SEQUENCE [LARGE SCALE GENOMIC DNA]</scope>
    <source>
        <strain evidence="8 9">VK13</strain>
    </source>
</reference>
<dbReference type="InterPro" id="IPR053378">
    <property type="entry name" value="Prenyl_diphosphate_synthase"/>
</dbReference>
<keyword evidence="5" id="KW-0460">Magnesium</keyword>
<keyword evidence="6" id="KW-0414">Isoprene biosynthesis</keyword>